<accession>A0A5B0EBP0</accession>
<dbReference type="AlphaFoldDB" id="A0A5B0EBP0"/>
<dbReference type="Pfam" id="PF03594">
    <property type="entry name" value="BenE"/>
    <property type="match status" value="1"/>
</dbReference>
<dbReference type="PANTHER" id="PTHR30199:SF0">
    <property type="entry name" value="INNER MEMBRANE PROTEIN YDCO"/>
    <property type="match status" value="1"/>
</dbReference>
<dbReference type="RefSeq" id="WP_149619924.1">
    <property type="nucleotide sequence ID" value="NZ_VOBL01000012.1"/>
</dbReference>
<name>A0A5B0EBP0_9MICC</name>
<dbReference type="GO" id="GO:0005886">
    <property type="term" value="C:plasma membrane"/>
    <property type="evidence" value="ECO:0007669"/>
    <property type="project" value="TreeGrafter"/>
</dbReference>
<evidence type="ECO:0000313" key="3">
    <source>
        <dbReference type="Proteomes" id="UP000323856"/>
    </source>
</evidence>
<proteinExistence type="predicted"/>
<keyword evidence="1" id="KW-1133">Transmembrane helix</keyword>
<sequence length="122" mass="13179">MLLHTNGYTPNDRLLLSCSSIASMLFVPFGSRAINLAAVTADICCGRDAHDDPAKRYVAGAEGWAFFILFRLFSSSIVELFVAVLGEPIIAMSGVALLGAARGKTAARQPLCGHLRIPRFRR</sequence>
<feature type="transmembrane region" description="Helical" evidence="1">
    <location>
        <begin position="80"/>
        <end position="101"/>
    </location>
</feature>
<organism evidence="2 3">
    <name type="scientific">Paeniglutamicibacter gangotriensis</name>
    <dbReference type="NCBI Taxonomy" id="254787"/>
    <lineage>
        <taxon>Bacteria</taxon>
        <taxon>Bacillati</taxon>
        <taxon>Actinomycetota</taxon>
        <taxon>Actinomycetes</taxon>
        <taxon>Micrococcales</taxon>
        <taxon>Micrococcaceae</taxon>
        <taxon>Paeniglutamicibacter</taxon>
    </lineage>
</organism>
<dbReference type="Proteomes" id="UP000323856">
    <property type="component" value="Unassembled WGS sequence"/>
</dbReference>
<dbReference type="EMBL" id="VOBL01000012">
    <property type="protein sequence ID" value="KAA0976076.1"/>
    <property type="molecule type" value="Genomic_DNA"/>
</dbReference>
<keyword evidence="1" id="KW-0472">Membrane</keyword>
<comment type="caution">
    <text evidence="2">The sequence shown here is derived from an EMBL/GenBank/DDBJ whole genome shotgun (WGS) entry which is preliminary data.</text>
</comment>
<dbReference type="PANTHER" id="PTHR30199">
    <property type="entry name" value="MFS FAMILY TRANSPORTER, PREDICTED SUBSTRATE BENZOATE"/>
    <property type="match status" value="1"/>
</dbReference>
<dbReference type="OrthoDB" id="9813854at2"/>
<dbReference type="InterPro" id="IPR004711">
    <property type="entry name" value="Benzoate_Transporter"/>
</dbReference>
<evidence type="ECO:0000256" key="1">
    <source>
        <dbReference type="SAM" id="Phobius"/>
    </source>
</evidence>
<dbReference type="GO" id="GO:0042925">
    <property type="term" value="F:benzoate transmembrane transporter activity"/>
    <property type="evidence" value="ECO:0007669"/>
    <property type="project" value="InterPro"/>
</dbReference>
<keyword evidence="1" id="KW-0812">Transmembrane</keyword>
<gene>
    <name evidence="2" type="ORF">FQ154_12265</name>
</gene>
<reference evidence="2 3" key="1">
    <citation type="submission" date="2019-07" db="EMBL/GenBank/DDBJ databases">
        <title>Analysis of the biochemical properties, biological activity and biotechnological potential of siderophores and biosurfactants produced by Antarctic psychrotolerant bacteria.</title>
        <authorList>
            <person name="Styczynski M."/>
            <person name="Krucon T."/>
            <person name="Decewicz P."/>
            <person name="Dziewit L."/>
        </authorList>
    </citation>
    <scope>NUCLEOTIDE SEQUENCE [LARGE SCALE GENOMIC DNA]</scope>
    <source>
        <strain evidence="2 3">ANT_H27</strain>
    </source>
</reference>
<protein>
    <submittedName>
        <fullName evidence="2">Uncharacterized protein</fullName>
    </submittedName>
</protein>
<evidence type="ECO:0000313" key="2">
    <source>
        <dbReference type="EMBL" id="KAA0976076.1"/>
    </source>
</evidence>